<dbReference type="SUPFAM" id="SSF56235">
    <property type="entry name" value="N-terminal nucleophile aminohydrolases (Ntn hydrolases)"/>
    <property type="match status" value="1"/>
</dbReference>
<dbReference type="UniPathway" id="UPA00074">
    <property type="reaction ID" value="UER00124"/>
</dbReference>
<evidence type="ECO:0000313" key="13">
    <source>
        <dbReference type="EMBL" id="RLE49355.1"/>
    </source>
</evidence>
<keyword evidence="4 8" id="KW-0328">Glycosyltransferase</keyword>
<dbReference type="PROSITE" id="PS51278">
    <property type="entry name" value="GATASE_TYPE_2"/>
    <property type="match status" value="1"/>
</dbReference>
<dbReference type="EC" id="2.4.2.14" evidence="3 8"/>
<protein>
    <recommendedName>
        <fullName evidence="3 8">Amidophosphoribosyltransferase</fullName>
        <shortName evidence="8">ATase</shortName>
        <ecNumber evidence="3 8">2.4.2.14</ecNumber>
    </recommendedName>
    <alternativeName>
        <fullName evidence="8">Glutamine phosphoribosylpyrophosphate amidotransferase</fullName>
    </alternativeName>
</protein>
<dbReference type="InterPro" id="IPR017932">
    <property type="entry name" value="GATase_2_dom"/>
</dbReference>
<evidence type="ECO:0000256" key="6">
    <source>
        <dbReference type="ARBA" id="ARBA00022755"/>
    </source>
</evidence>
<evidence type="ECO:0000256" key="10">
    <source>
        <dbReference type="PIRSR" id="PIRSR000485-2"/>
    </source>
</evidence>
<feature type="binding site" evidence="11">
    <location>
        <position position="247"/>
    </location>
    <ligand>
        <name>[4Fe-4S] cluster</name>
        <dbReference type="ChEBI" id="CHEBI:49883"/>
    </ligand>
</feature>
<dbReference type="InterPro" id="IPR029055">
    <property type="entry name" value="Ntn_hydrolases_N"/>
</dbReference>
<dbReference type="Gene3D" id="3.40.50.2020">
    <property type="match status" value="1"/>
</dbReference>
<dbReference type="SUPFAM" id="SSF53271">
    <property type="entry name" value="PRTase-like"/>
    <property type="match status" value="1"/>
</dbReference>
<dbReference type="GO" id="GO:0004044">
    <property type="term" value="F:amidophosphoribosyltransferase activity"/>
    <property type="evidence" value="ECO:0007669"/>
    <property type="project" value="UniProtKB-EC"/>
</dbReference>
<evidence type="ECO:0000313" key="15">
    <source>
        <dbReference type="Proteomes" id="UP000272051"/>
    </source>
</evidence>
<keyword evidence="10" id="KW-0479">Metal-binding</keyword>
<evidence type="ECO:0000256" key="3">
    <source>
        <dbReference type="ARBA" id="ARBA00011941"/>
    </source>
</evidence>
<evidence type="ECO:0000256" key="11">
    <source>
        <dbReference type="PIRSR" id="PIRSR000485-3"/>
    </source>
</evidence>
<dbReference type="EMBL" id="QMQX01000130">
    <property type="protein sequence ID" value="RLE51120.1"/>
    <property type="molecule type" value="Genomic_DNA"/>
</dbReference>
<feature type="binding site" evidence="11">
    <location>
        <position position="447"/>
    </location>
    <ligand>
        <name>[4Fe-4S] cluster</name>
        <dbReference type="ChEBI" id="CHEBI:49883"/>
    </ligand>
</feature>
<feature type="binding site" evidence="10">
    <location>
        <position position="359"/>
    </location>
    <ligand>
        <name>Mg(2+)</name>
        <dbReference type="ChEBI" id="CHEBI:18420"/>
    </ligand>
</feature>
<reference evidence="15 16" key="1">
    <citation type="submission" date="2018-06" db="EMBL/GenBank/DDBJ databases">
        <title>Extensive metabolic versatility and redundancy in microbially diverse, dynamic hydrothermal sediments.</title>
        <authorList>
            <person name="Dombrowski N."/>
            <person name="Teske A."/>
            <person name="Baker B.J."/>
        </authorList>
    </citation>
    <scope>NUCLEOTIDE SEQUENCE [LARGE SCALE GENOMIC DNA]</scope>
    <source>
        <strain evidence="14">B34_G17</strain>
        <strain evidence="13">B66_G16</strain>
    </source>
</reference>
<evidence type="ECO:0000256" key="4">
    <source>
        <dbReference type="ARBA" id="ARBA00022676"/>
    </source>
</evidence>
<evidence type="ECO:0000256" key="2">
    <source>
        <dbReference type="ARBA" id="ARBA00010138"/>
    </source>
</evidence>
<keyword evidence="5 8" id="KW-0808">Transferase</keyword>
<dbReference type="Proteomes" id="UP000278475">
    <property type="component" value="Unassembled WGS sequence"/>
</dbReference>
<comment type="pathway">
    <text evidence="1 8">Purine metabolism; IMP biosynthesis via de novo pathway; N(1)-(5-phospho-D-ribosyl)glycinamide from 5-phospho-alpha-D-ribose 1-diphosphate: step 1/2.</text>
</comment>
<evidence type="ECO:0000256" key="7">
    <source>
        <dbReference type="ARBA" id="ARBA00022962"/>
    </source>
</evidence>
<comment type="cofactor">
    <cofactor evidence="10">
        <name>Mg(2+)</name>
        <dbReference type="ChEBI" id="CHEBI:18420"/>
    </cofactor>
    <text evidence="10">Binds 1 Mg(2+) ion per subunit.</text>
</comment>
<evidence type="ECO:0000313" key="14">
    <source>
        <dbReference type="EMBL" id="RLE51120.1"/>
    </source>
</evidence>
<dbReference type="Pfam" id="PF13537">
    <property type="entry name" value="GATase_7"/>
    <property type="match status" value="1"/>
</dbReference>
<dbReference type="EMBL" id="QMQV01000039">
    <property type="protein sequence ID" value="RLE49355.1"/>
    <property type="molecule type" value="Genomic_DNA"/>
</dbReference>
<dbReference type="AlphaFoldDB" id="A0A497EPS4"/>
<evidence type="ECO:0000256" key="9">
    <source>
        <dbReference type="PIRSR" id="PIRSR000485-1"/>
    </source>
</evidence>
<dbReference type="GO" id="GO:0009113">
    <property type="term" value="P:purine nucleobase biosynthetic process"/>
    <property type="evidence" value="ECO:0007669"/>
    <property type="project" value="InterPro"/>
</dbReference>
<dbReference type="InterPro" id="IPR005854">
    <property type="entry name" value="PurF"/>
</dbReference>
<dbReference type="GO" id="GO:0046872">
    <property type="term" value="F:metal ion binding"/>
    <property type="evidence" value="ECO:0007669"/>
    <property type="project" value="UniProtKB-KW"/>
</dbReference>
<feature type="binding site" evidence="11">
    <location>
        <position position="450"/>
    </location>
    <ligand>
        <name>[4Fe-4S] cluster</name>
        <dbReference type="ChEBI" id="CHEBI:49883"/>
    </ligand>
</feature>
<dbReference type="Proteomes" id="UP000272051">
    <property type="component" value="Unassembled WGS sequence"/>
</dbReference>
<evidence type="ECO:0000259" key="12">
    <source>
        <dbReference type="PROSITE" id="PS51278"/>
    </source>
</evidence>
<gene>
    <name evidence="13" type="ORF">DRJ31_05215</name>
    <name evidence="14" type="ORF">DRJ33_06475</name>
</gene>
<sequence length="488" mass="54696">MKIGCGIFGAISYTGQHVFPLLYWGARAQNHRGHQSYGFVTYDGDFHVHKGLHLVPAIRADDASTWINKLEGFVGISNVRYATSGAVDKKSLEKNIQPMLIKSDDIALALSLNGNLVNVNQLMESYSYSCGSDAELLTRLLHDFYKQERDLIDAVKLCMEVVEGAFSVTGFFHDGKLFAFKDPYGIRPLCAGQSETGLVKAFSSESVGLDINSLSLEFELEPGELILADKNGFERLRLVSSCKKAFCAFEFAYFSRPDSKLGTRYVYEVREDFGRNLAKENPDIVDDADIIISMPETGDDAAFGFHEETGIPWERASRRHRYIMERAFILLSRERHEVVDKKINILGPKVRDKKVIVIDDSIVRGDTTKIIVKKLKAMGARKVHLLITFPKITGPCFYGIDMATYHELIGVDRNEEEIAEIIGADTVRYQSLENFAKATGLGKENLCFGCVTGDYPTPLAKRIAKEAKELFEKGLEERGRVYEVTVLH</sequence>
<evidence type="ECO:0000256" key="5">
    <source>
        <dbReference type="ARBA" id="ARBA00022679"/>
    </source>
</evidence>
<evidence type="ECO:0000256" key="8">
    <source>
        <dbReference type="PIRNR" id="PIRNR000485"/>
    </source>
</evidence>
<evidence type="ECO:0000313" key="16">
    <source>
        <dbReference type="Proteomes" id="UP000278475"/>
    </source>
</evidence>
<dbReference type="PANTHER" id="PTHR11907">
    <property type="entry name" value="AMIDOPHOSPHORIBOSYLTRANSFERASE"/>
    <property type="match status" value="1"/>
</dbReference>
<evidence type="ECO:0000256" key="1">
    <source>
        <dbReference type="ARBA" id="ARBA00005209"/>
    </source>
</evidence>
<feature type="active site" description="Nucleophile" evidence="9">
    <location>
        <position position="5"/>
    </location>
</feature>
<organism evidence="13 16">
    <name type="scientific">Thermoproteota archaeon</name>
    <dbReference type="NCBI Taxonomy" id="2056631"/>
    <lineage>
        <taxon>Archaea</taxon>
        <taxon>Thermoproteota</taxon>
    </lineage>
</organism>
<dbReference type="Gene3D" id="3.60.20.10">
    <property type="entry name" value="Glutamine Phosphoribosylpyrophosphate, subunit 1, domain 1"/>
    <property type="match status" value="1"/>
</dbReference>
<feature type="binding site" evidence="10">
    <location>
        <position position="297"/>
    </location>
    <ligand>
        <name>Mg(2+)</name>
        <dbReference type="ChEBI" id="CHEBI:18420"/>
    </ligand>
</feature>
<dbReference type="CDD" id="cd06223">
    <property type="entry name" value="PRTases_typeI"/>
    <property type="match status" value="1"/>
</dbReference>
<dbReference type="InterPro" id="IPR029057">
    <property type="entry name" value="PRTase-like"/>
</dbReference>
<feature type="domain" description="Glutamine amidotransferase type-2" evidence="12">
    <location>
        <begin position="5"/>
        <end position="231"/>
    </location>
</feature>
<keyword evidence="6 8" id="KW-0658">Purine biosynthesis</keyword>
<accession>A0A497EPS4</accession>
<comment type="cofactor">
    <cofactor evidence="11">
        <name>[4Fe-4S] cluster</name>
        <dbReference type="ChEBI" id="CHEBI:49883"/>
    </cofactor>
    <text evidence="11">Binds 1 [4Fe-4S] cluster per subunit.</text>
</comment>
<name>A0A497EPS4_9CREN</name>
<dbReference type="GO" id="GO:0006189">
    <property type="term" value="P:'de novo' IMP biosynthetic process"/>
    <property type="evidence" value="ECO:0007669"/>
    <property type="project" value="UniProtKB-UniPathway"/>
</dbReference>
<dbReference type="GO" id="GO:0051536">
    <property type="term" value="F:iron-sulfur cluster binding"/>
    <property type="evidence" value="ECO:0007669"/>
    <property type="project" value="UniProtKB-KW"/>
</dbReference>
<comment type="similarity">
    <text evidence="2 8">In the C-terminal section; belongs to the purine/pyrimidine phosphoribosyltransferase family.</text>
</comment>
<feature type="binding site" evidence="11">
    <location>
        <position position="396"/>
    </location>
    <ligand>
        <name>[4Fe-4S] cluster</name>
        <dbReference type="ChEBI" id="CHEBI:49883"/>
    </ligand>
</feature>
<keyword evidence="11" id="KW-0411">Iron-sulfur</keyword>
<feature type="binding site" evidence="10">
    <location>
        <position position="360"/>
    </location>
    <ligand>
        <name>Mg(2+)</name>
        <dbReference type="ChEBI" id="CHEBI:18420"/>
    </ligand>
</feature>
<dbReference type="PIRSF" id="PIRSF000485">
    <property type="entry name" value="Amd_phspho_trans"/>
    <property type="match status" value="1"/>
</dbReference>
<keyword evidence="10" id="KW-0460">Magnesium</keyword>
<dbReference type="InterPro" id="IPR000836">
    <property type="entry name" value="PRTase_dom"/>
</dbReference>
<comment type="catalytic activity">
    <reaction evidence="8">
        <text>5-phospho-beta-D-ribosylamine + L-glutamate + diphosphate = 5-phospho-alpha-D-ribose 1-diphosphate + L-glutamine + H2O</text>
        <dbReference type="Rhea" id="RHEA:14905"/>
        <dbReference type="ChEBI" id="CHEBI:15377"/>
        <dbReference type="ChEBI" id="CHEBI:29985"/>
        <dbReference type="ChEBI" id="CHEBI:33019"/>
        <dbReference type="ChEBI" id="CHEBI:58017"/>
        <dbReference type="ChEBI" id="CHEBI:58359"/>
        <dbReference type="ChEBI" id="CHEBI:58681"/>
        <dbReference type="EC" id="2.4.2.14"/>
    </reaction>
</comment>
<keyword evidence="11" id="KW-0408">Iron</keyword>
<proteinExistence type="inferred from homology"/>
<comment type="caution">
    <text evidence="13">The sequence shown here is derived from an EMBL/GenBank/DDBJ whole genome shotgun (WGS) entry which is preliminary data.</text>
</comment>
<keyword evidence="7" id="KW-0315">Glutamine amidotransferase</keyword>